<protein>
    <submittedName>
        <fullName evidence="1">10030_t:CDS:1</fullName>
    </submittedName>
</protein>
<proteinExistence type="predicted"/>
<dbReference type="Proteomes" id="UP000789920">
    <property type="component" value="Unassembled WGS sequence"/>
</dbReference>
<gene>
    <name evidence="1" type="ORF">RPERSI_LOCUS20345</name>
</gene>
<dbReference type="EMBL" id="CAJVQC010057288">
    <property type="protein sequence ID" value="CAG8797433.1"/>
    <property type="molecule type" value="Genomic_DNA"/>
</dbReference>
<reference evidence="1" key="1">
    <citation type="submission" date="2021-06" db="EMBL/GenBank/DDBJ databases">
        <authorList>
            <person name="Kallberg Y."/>
            <person name="Tangrot J."/>
            <person name="Rosling A."/>
        </authorList>
    </citation>
    <scope>NUCLEOTIDE SEQUENCE</scope>
    <source>
        <strain evidence="1">MA461A</strain>
    </source>
</reference>
<feature type="non-terminal residue" evidence="1">
    <location>
        <position position="1"/>
    </location>
</feature>
<evidence type="ECO:0000313" key="1">
    <source>
        <dbReference type="EMBL" id="CAG8797433.1"/>
    </source>
</evidence>
<sequence length="84" mass="9667">KALNKSIKNKKKSTKTKKKSKVIIDSEDSSENDHRKSLSTDKLKYQEQLLTLKERELALRECEAKVHSIKLANLKKEQVLKSTS</sequence>
<name>A0ACA9RL55_9GLOM</name>
<accession>A0ACA9RL55</accession>
<comment type="caution">
    <text evidence="1">The sequence shown here is derived from an EMBL/GenBank/DDBJ whole genome shotgun (WGS) entry which is preliminary data.</text>
</comment>
<keyword evidence="2" id="KW-1185">Reference proteome</keyword>
<organism evidence="1 2">
    <name type="scientific">Racocetra persica</name>
    <dbReference type="NCBI Taxonomy" id="160502"/>
    <lineage>
        <taxon>Eukaryota</taxon>
        <taxon>Fungi</taxon>
        <taxon>Fungi incertae sedis</taxon>
        <taxon>Mucoromycota</taxon>
        <taxon>Glomeromycotina</taxon>
        <taxon>Glomeromycetes</taxon>
        <taxon>Diversisporales</taxon>
        <taxon>Gigasporaceae</taxon>
        <taxon>Racocetra</taxon>
    </lineage>
</organism>
<evidence type="ECO:0000313" key="2">
    <source>
        <dbReference type="Proteomes" id="UP000789920"/>
    </source>
</evidence>